<dbReference type="Proteomes" id="UP000245956">
    <property type="component" value="Unassembled WGS sequence"/>
</dbReference>
<feature type="compositionally biased region" description="Low complexity" evidence="1">
    <location>
        <begin position="487"/>
        <end position="515"/>
    </location>
</feature>
<dbReference type="EMBL" id="LCWV01000001">
    <property type="protein sequence ID" value="PWI76382.1"/>
    <property type="molecule type" value="Genomic_DNA"/>
</dbReference>
<evidence type="ECO:0000256" key="1">
    <source>
        <dbReference type="SAM" id="MobiDB-lite"/>
    </source>
</evidence>
<protein>
    <submittedName>
        <fullName evidence="2">Uncharacterized protein</fullName>
    </submittedName>
</protein>
<feature type="compositionally biased region" description="Polar residues" evidence="1">
    <location>
        <begin position="252"/>
        <end position="262"/>
    </location>
</feature>
<feature type="region of interest" description="Disordered" evidence="1">
    <location>
        <begin position="252"/>
        <end position="350"/>
    </location>
</feature>
<evidence type="ECO:0000313" key="2">
    <source>
        <dbReference type="EMBL" id="PWI76382.1"/>
    </source>
</evidence>
<feature type="region of interest" description="Disordered" evidence="1">
    <location>
        <begin position="18"/>
        <end position="44"/>
    </location>
</feature>
<feature type="region of interest" description="Disordered" evidence="1">
    <location>
        <begin position="487"/>
        <end position="696"/>
    </location>
</feature>
<comment type="caution">
    <text evidence="2">The sequence shown here is derived from an EMBL/GenBank/DDBJ whole genome shotgun (WGS) entry which is preliminary data.</text>
</comment>
<dbReference type="AlphaFoldDB" id="A0A2U3EPG3"/>
<gene>
    <name evidence="2" type="ORF">PCL_03576</name>
</gene>
<proteinExistence type="predicted"/>
<accession>A0A2U3EPG3</accession>
<evidence type="ECO:0000313" key="3">
    <source>
        <dbReference type="Proteomes" id="UP000245956"/>
    </source>
</evidence>
<sequence length="775" mass="82370">MKRLRGALVGAAVVMPRPVSDGRDAVDSGGGGGPPAVGSTSPSLSRISAALRPWPGILGTAGDTLAPLGTGPHTGGAIQRSCTYTTDPRKNGPSLPSRLPTPPAHWPNEEPSSTTCRERPAGPTVFFALLCLCSCTARAIEKRPAVTRARGAPFFPSFLARSPLFSQLGLAPSSFDRPVFGAGFQSARPLASPVPDGGRPPPSSLPPLGSGFFLPVRLIGSKGKPAGLDRLLLYNNGFLFVQIESIVSSASVTNDSLQGPTRRTQRHSHSLPARTHLTWQPAAQRTGATRPRSLEWQPKATLHTACIRGNKGETRHKPDDAKPQQADRQTRHRPSVSQRTHAPTQPSACIATVPVGNSHTLTLNHHLLTVTSVRNALPPARKVPPPSPDRKAPTSAAAALKRSSSEPPPDFSAATRNARPNRLANSTRIETENGKPRPRLVGLVRAVQLIKRRPKTLHYCDFPFSKLDVQSSFTLTALLLLTFPCSPSSASTRRLSSASAPRRSSLSPDSLGLSSFERSRRHSVRARSTQKKPHGAVGANPASGGSPQPQPRIQQPQFPGHFGNDRFASCSPPPPVFVASRPPDVFARRSRHHSASWSAGHRPDLHSPPRSPVNGAQHCSRLAQSNESAFGPAGNRAPPADRSPLGPTLNRNWPASDPTPCWTQTPVGLAASDLSGAPTPSTPRGLRPNLGLEPYPPERVQYLRPLAPAVPTPPPQAVLGTASLGPPAYFVSPGQVPPIPPARPHGAILRTPCSSHRTAGIPRCRWHSAAAPLWL</sequence>
<name>A0A2U3EPG3_PURLI</name>
<feature type="region of interest" description="Disordered" evidence="1">
    <location>
        <begin position="69"/>
        <end position="117"/>
    </location>
</feature>
<feature type="compositionally biased region" description="Polar residues" evidence="1">
    <location>
        <begin position="335"/>
        <end position="347"/>
    </location>
</feature>
<organism evidence="2 3">
    <name type="scientific">Purpureocillium lilacinum</name>
    <name type="common">Paecilomyces lilacinus</name>
    <dbReference type="NCBI Taxonomy" id="33203"/>
    <lineage>
        <taxon>Eukaryota</taxon>
        <taxon>Fungi</taxon>
        <taxon>Dikarya</taxon>
        <taxon>Ascomycota</taxon>
        <taxon>Pezizomycotina</taxon>
        <taxon>Sordariomycetes</taxon>
        <taxon>Hypocreomycetidae</taxon>
        <taxon>Hypocreales</taxon>
        <taxon>Ophiocordycipitaceae</taxon>
        <taxon>Purpureocillium</taxon>
    </lineage>
</organism>
<feature type="region of interest" description="Disordered" evidence="1">
    <location>
        <begin position="375"/>
        <end position="436"/>
    </location>
</feature>
<feature type="compositionally biased region" description="Basic residues" evidence="1">
    <location>
        <begin position="519"/>
        <end position="534"/>
    </location>
</feature>
<feature type="compositionally biased region" description="Polar residues" evidence="1">
    <location>
        <begin position="277"/>
        <end position="287"/>
    </location>
</feature>
<reference evidence="2 3" key="1">
    <citation type="journal article" date="2016" name="Front. Microbiol.">
        <title>Genome and transcriptome sequences reveal the specific parasitism of the nematophagous Purpureocillium lilacinum 36-1.</title>
        <authorList>
            <person name="Xie J."/>
            <person name="Li S."/>
            <person name="Mo C."/>
            <person name="Xiao X."/>
            <person name="Peng D."/>
            <person name="Wang G."/>
            <person name="Xiao Y."/>
        </authorList>
    </citation>
    <scope>NUCLEOTIDE SEQUENCE [LARGE SCALE GENOMIC DNA]</scope>
    <source>
        <strain evidence="2 3">36-1</strain>
    </source>
</reference>
<feature type="compositionally biased region" description="Basic and acidic residues" evidence="1">
    <location>
        <begin position="310"/>
        <end position="322"/>
    </location>
</feature>